<comment type="similarity">
    <text evidence="1 4">Belongs to the glycosyl hydrolase 53 family.</text>
</comment>
<dbReference type="Gene3D" id="3.20.20.80">
    <property type="entry name" value="Glycosidases"/>
    <property type="match status" value="1"/>
</dbReference>
<dbReference type="Proteomes" id="UP001300604">
    <property type="component" value="Chromosome"/>
</dbReference>
<dbReference type="PANTHER" id="PTHR34983">
    <property type="entry name" value="ARABINOGALACTAN ENDO-BETA-1,4-GALACTANASE A"/>
    <property type="match status" value="1"/>
</dbReference>
<reference evidence="5 6" key="1">
    <citation type="submission" date="2024-06" db="EMBL/GenBank/DDBJ databases">
        <title>Caproicibacterium argilliputei sp. nov, a novel caproic acid producing anaerobic bacterium isolated from pit mud.</title>
        <authorList>
            <person name="Xia S."/>
        </authorList>
    </citation>
    <scope>NUCLEOTIDE SEQUENCE [LARGE SCALE GENOMIC DNA]</scope>
    <source>
        <strain evidence="5 6">ZCY20-5</strain>
    </source>
</reference>
<dbReference type="EMBL" id="CP135996">
    <property type="protein sequence ID" value="WOC33675.1"/>
    <property type="molecule type" value="Genomic_DNA"/>
</dbReference>
<evidence type="ECO:0000313" key="6">
    <source>
        <dbReference type="Proteomes" id="UP001300604"/>
    </source>
</evidence>
<dbReference type="KEGG" id="carl:PXC00_11150"/>
<evidence type="ECO:0000256" key="3">
    <source>
        <dbReference type="ARBA" id="ARBA00023295"/>
    </source>
</evidence>
<reference evidence="6" key="2">
    <citation type="submission" date="2024-06" db="EMBL/GenBank/DDBJ databases">
        <title>Caproicibacterium argilliputei sp. nov, a novel caproic acid producing anaerobic bacterium isolated from pit mud.</title>
        <authorList>
            <person name="Zeng C."/>
        </authorList>
    </citation>
    <scope>NUCLEOTIDE SEQUENCE [LARGE SCALE GENOMIC DNA]</scope>
    <source>
        <strain evidence="6">ZCY20-5</strain>
    </source>
</reference>
<dbReference type="InterPro" id="IPR011683">
    <property type="entry name" value="Glyco_hydro_53"/>
</dbReference>
<dbReference type="GO" id="GO:0031218">
    <property type="term" value="F:arabinogalactan endo-1,4-beta-galactosidase activity"/>
    <property type="evidence" value="ECO:0007669"/>
    <property type="project" value="UniProtKB-EC"/>
</dbReference>
<dbReference type="RefSeq" id="WP_275845199.1">
    <property type="nucleotide sequence ID" value="NZ_CP135996.1"/>
</dbReference>
<keyword evidence="2 4" id="KW-0378">Hydrolase</keyword>
<evidence type="ECO:0000313" key="5">
    <source>
        <dbReference type="EMBL" id="WOC33675.1"/>
    </source>
</evidence>
<dbReference type="PANTHER" id="PTHR34983:SF2">
    <property type="entry name" value="ENDO-BETA-1,4-GALACTANASE"/>
    <property type="match status" value="1"/>
</dbReference>
<evidence type="ECO:0000256" key="2">
    <source>
        <dbReference type="ARBA" id="ARBA00022801"/>
    </source>
</evidence>
<dbReference type="GO" id="GO:0015926">
    <property type="term" value="F:glucosidase activity"/>
    <property type="evidence" value="ECO:0007669"/>
    <property type="project" value="InterPro"/>
</dbReference>
<proteinExistence type="inferred from homology"/>
<comment type="catalytic activity">
    <reaction evidence="4">
        <text>The enzyme specifically hydrolyzes (1-&gt;4)-beta-D-galactosidic linkages in type I arabinogalactans.</text>
        <dbReference type="EC" id="3.2.1.89"/>
    </reaction>
</comment>
<dbReference type="EC" id="3.2.1.89" evidence="4"/>
<dbReference type="InterPro" id="IPR017853">
    <property type="entry name" value="GH"/>
</dbReference>
<gene>
    <name evidence="5" type="ORF">PXC00_11150</name>
</gene>
<dbReference type="AlphaFoldDB" id="A0AA97H3C1"/>
<protein>
    <recommendedName>
        <fullName evidence="4">Arabinogalactan endo-beta-1,4-galactanase</fullName>
        <ecNumber evidence="4">3.2.1.89</ecNumber>
    </recommendedName>
</protein>
<keyword evidence="6" id="KW-1185">Reference proteome</keyword>
<evidence type="ECO:0000256" key="4">
    <source>
        <dbReference type="RuleBase" id="RU361192"/>
    </source>
</evidence>
<reference evidence="6" key="3">
    <citation type="submission" date="2024-06" db="EMBL/GenBank/DDBJ databases">
        <authorList>
            <person name="Zeng C."/>
        </authorList>
    </citation>
    <scope>NUCLEOTIDE SEQUENCE [LARGE SCALE GENOMIC DNA]</scope>
    <source>
        <strain evidence="6">ZCY20-5</strain>
    </source>
</reference>
<dbReference type="GO" id="GO:0045490">
    <property type="term" value="P:pectin catabolic process"/>
    <property type="evidence" value="ECO:0007669"/>
    <property type="project" value="TreeGrafter"/>
</dbReference>
<dbReference type="Pfam" id="PF07745">
    <property type="entry name" value="Glyco_hydro_53"/>
    <property type="match status" value="1"/>
</dbReference>
<keyword evidence="3 4" id="KW-0326">Glycosidase</keyword>
<evidence type="ECO:0000256" key="1">
    <source>
        <dbReference type="ARBA" id="ARBA00010687"/>
    </source>
</evidence>
<name>A0AA97H3C1_9FIRM</name>
<organism evidence="5 6">
    <name type="scientific">Caproicibacterium argilliputei</name>
    <dbReference type="NCBI Taxonomy" id="3030016"/>
    <lineage>
        <taxon>Bacteria</taxon>
        <taxon>Bacillati</taxon>
        <taxon>Bacillota</taxon>
        <taxon>Clostridia</taxon>
        <taxon>Eubacteriales</taxon>
        <taxon>Oscillospiraceae</taxon>
        <taxon>Caproicibacterium</taxon>
    </lineage>
</organism>
<sequence>MKGMDVSLAKELERAGAEYGIGGEKMDLFQLLHRCGCNLIRLRLWVNPYSETGESYGGGENDLATTLELARRAKRNGMPFMLDFHYSDFWADPAKQIKPKAWRNLSGGALIRQVYQYTKSVMLSFRDVDLLPQYVQIGNEITNGLLWPDGSTEHPAGMAELLDAGTRAVREVDPDAKIVFHLDFGTDNQLYRKWFSSIAPYGLDFDVIGMSYYPHWNGSLEKLLENMNDISSRLGKDVLVAETSIGYTTDSLGCKGIVFSQEQAQATGYPATEAGQEQFLQDLFQTVRRVQDGRGLGVIYWEPAWLPIPRCTWTSPAGQLYLQDSVEAGNANANQALFQANGNANLALLHLKNM</sequence>
<dbReference type="SUPFAM" id="SSF51445">
    <property type="entry name" value="(Trans)glycosidases"/>
    <property type="match status" value="1"/>
</dbReference>
<accession>A0AA97H3C1</accession>